<proteinExistence type="predicted"/>
<dbReference type="AlphaFoldDB" id="A0A1H5A472"/>
<organism evidence="1 2">
    <name type="scientific">Pseudomonas saponiphila</name>
    <dbReference type="NCBI Taxonomy" id="556534"/>
    <lineage>
        <taxon>Bacteria</taxon>
        <taxon>Pseudomonadati</taxon>
        <taxon>Pseudomonadota</taxon>
        <taxon>Gammaproteobacteria</taxon>
        <taxon>Pseudomonadales</taxon>
        <taxon>Pseudomonadaceae</taxon>
        <taxon>Pseudomonas</taxon>
    </lineage>
</organism>
<evidence type="ECO:0000313" key="1">
    <source>
        <dbReference type="EMBL" id="SED36584.1"/>
    </source>
</evidence>
<protein>
    <submittedName>
        <fullName evidence="1">Uncharacterized protein</fullName>
    </submittedName>
</protein>
<dbReference type="Proteomes" id="UP000198982">
    <property type="component" value="Unassembled WGS sequence"/>
</dbReference>
<accession>A0A1H5A472</accession>
<evidence type="ECO:0000313" key="2">
    <source>
        <dbReference type="Proteomes" id="UP000198982"/>
    </source>
</evidence>
<sequence length="147" mass="16054">MTIVNAGHTHPHAHDQSCHCVACRPLERPCGCFGCQQLVQAPNMMPTDIERQGLQQFLQSLTQQGWLPHEVMLDGAWQHTPSIEQTLEHSNQCSKPIIRVLKDGDKTGVIRFAWGRGNAGLIDDHSASYGLGLAIEQARSALAAPAP</sequence>
<dbReference type="EMBL" id="FNTJ01000003">
    <property type="protein sequence ID" value="SED36584.1"/>
    <property type="molecule type" value="Genomic_DNA"/>
</dbReference>
<keyword evidence="2" id="KW-1185">Reference proteome</keyword>
<gene>
    <name evidence="1" type="ORF">SAMN05216178_6956</name>
</gene>
<name>A0A1H5A472_9PSED</name>
<reference evidence="2" key="1">
    <citation type="submission" date="2016-10" db="EMBL/GenBank/DDBJ databases">
        <authorList>
            <person name="Varghese N."/>
            <person name="Submissions S."/>
        </authorList>
    </citation>
    <scope>NUCLEOTIDE SEQUENCE [LARGE SCALE GENOMIC DNA]</scope>
    <source>
        <strain evidence="2">DSM 9751</strain>
    </source>
</reference>